<keyword evidence="2" id="KW-0808">Transferase</keyword>
<accession>A0A7Z0N9Z9</accession>
<protein>
    <submittedName>
        <fullName evidence="2">GNAT family N-acetyltransferase</fullName>
    </submittedName>
</protein>
<organism evidence="2 3">
    <name type="scientific">Vreelandella sedimenti</name>
    <dbReference type="NCBI Taxonomy" id="2729618"/>
    <lineage>
        <taxon>Bacteria</taxon>
        <taxon>Pseudomonadati</taxon>
        <taxon>Pseudomonadota</taxon>
        <taxon>Gammaproteobacteria</taxon>
        <taxon>Oceanospirillales</taxon>
        <taxon>Halomonadaceae</taxon>
        <taxon>Vreelandella</taxon>
    </lineage>
</organism>
<comment type="caution">
    <text evidence="2">The sequence shown here is derived from an EMBL/GenBank/DDBJ whole genome shotgun (WGS) entry which is preliminary data.</text>
</comment>
<keyword evidence="3" id="KW-1185">Reference proteome</keyword>
<name>A0A7Z0N9Z9_9GAMM</name>
<dbReference type="GO" id="GO:0016747">
    <property type="term" value="F:acyltransferase activity, transferring groups other than amino-acyl groups"/>
    <property type="evidence" value="ECO:0007669"/>
    <property type="project" value="InterPro"/>
</dbReference>
<gene>
    <name evidence="2" type="ORF">HZU72_14700</name>
</gene>
<proteinExistence type="predicted"/>
<sequence length="101" mass="10984">MKTTLRTPGKTDYDAIATWISDEKACSRWAGPSLPFPFIAENLPELLAIEGCSNYCLSDIDNNCVGFGQFWPGKQGAVHIGRIIISPEAREKGAGRLLAKS</sequence>
<dbReference type="EMBL" id="JACCGK010000012">
    <property type="protein sequence ID" value="NYT73666.1"/>
    <property type="molecule type" value="Genomic_DNA"/>
</dbReference>
<evidence type="ECO:0000259" key="1">
    <source>
        <dbReference type="Pfam" id="PF00583"/>
    </source>
</evidence>
<dbReference type="InterPro" id="IPR000182">
    <property type="entry name" value="GNAT_dom"/>
</dbReference>
<dbReference type="SUPFAM" id="SSF55729">
    <property type="entry name" value="Acyl-CoA N-acyltransferases (Nat)"/>
    <property type="match status" value="1"/>
</dbReference>
<reference evidence="2 3" key="1">
    <citation type="submission" date="2020-07" db="EMBL/GenBank/DDBJ databases">
        <title>Halomonas sp. QX-2 draft genome sequence.</title>
        <authorList>
            <person name="Qiu X."/>
        </authorList>
    </citation>
    <scope>NUCLEOTIDE SEQUENCE [LARGE SCALE GENOMIC DNA]</scope>
    <source>
        <strain evidence="2 3">QX-2</strain>
    </source>
</reference>
<evidence type="ECO:0000313" key="3">
    <source>
        <dbReference type="Proteomes" id="UP000520876"/>
    </source>
</evidence>
<dbReference type="RefSeq" id="WP_180093355.1">
    <property type="nucleotide sequence ID" value="NZ_JACCGK010000012.1"/>
</dbReference>
<evidence type="ECO:0000313" key="2">
    <source>
        <dbReference type="EMBL" id="NYT73666.1"/>
    </source>
</evidence>
<feature type="domain" description="N-acetyltransferase" evidence="1">
    <location>
        <begin position="27"/>
        <end position="100"/>
    </location>
</feature>
<dbReference type="Gene3D" id="3.40.630.30">
    <property type="match status" value="1"/>
</dbReference>
<dbReference type="InterPro" id="IPR016181">
    <property type="entry name" value="Acyl_CoA_acyltransferase"/>
</dbReference>
<dbReference type="AlphaFoldDB" id="A0A7Z0N9Z9"/>
<dbReference type="Pfam" id="PF00583">
    <property type="entry name" value="Acetyltransf_1"/>
    <property type="match status" value="1"/>
</dbReference>
<dbReference type="Proteomes" id="UP000520876">
    <property type="component" value="Unassembled WGS sequence"/>
</dbReference>
<dbReference type="CDD" id="cd04301">
    <property type="entry name" value="NAT_SF"/>
    <property type="match status" value="1"/>
</dbReference>